<sequence>MDDSLVFEDWDLIIEDIQNQKCIVIVGPDIIEYDGYPSFFEAVSNELIDNKYISQSFVEEQLFQIKISNPVRAKAEKNDGIRHIAKAMQRVIEQNQTKLDAIAELLKKLPSQLILSLIPEEATFSRILQTPVRYYHKNKTSEKEALPPLSPDSPTVYNILGSLSQSESLVFTYDDLFEYIFSILGDNRLPQELQIALKSAERFIFLGVNFNKWYMHLLLKLLASDKNVLAIDAHIPEASRTFIMNRLSLEMMDYTPSAFLDKLTCNCHGALKSKEDISPKTIVQPINVPVSVNKPNKNTPVRIFLSYAHVDEEFKKELLITLSPLINQSKEIEIWEDRQIVAGQEWGKAITTELQDAELMICLVSRNFLNSKYCIEQEVANAINQQKHVLPVLLKSCAWKDFPFLASRQVIPRDNNSIISFKDQDEAYQSIYEEVKRLVTLIKSERA</sequence>
<dbReference type="InterPro" id="IPR000157">
    <property type="entry name" value="TIR_dom"/>
</dbReference>
<dbReference type="SMART" id="SM00255">
    <property type="entry name" value="TIR"/>
    <property type="match status" value="1"/>
</dbReference>
<reference evidence="2 3" key="1">
    <citation type="submission" date="2023-12" db="EMBL/GenBank/DDBJ databases">
        <title>Novel species of the genus Arcicella isolated from rivers.</title>
        <authorList>
            <person name="Lu H."/>
        </authorList>
    </citation>
    <scope>NUCLEOTIDE SEQUENCE [LARGE SCALE GENOMIC DNA]</scope>
    <source>
        <strain evidence="2 3">DC25W</strain>
    </source>
</reference>
<proteinExistence type="predicted"/>
<dbReference type="Pfam" id="PF13676">
    <property type="entry name" value="TIR_2"/>
    <property type="match status" value="1"/>
</dbReference>
<dbReference type="Pfam" id="PF13289">
    <property type="entry name" value="SIR2_2"/>
    <property type="match status" value="1"/>
</dbReference>
<gene>
    <name evidence="2" type="ORF">VB798_09775</name>
</gene>
<dbReference type="EMBL" id="JAYGIM010000007">
    <property type="protein sequence ID" value="MEA5426860.1"/>
    <property type="molecule type" value="Genomic_DNA"/>
</dbReference>
<keyword evidence="2" id="KW-0675">Receptor</keyword>
<dbReference type="PROSITE" id="PS50104">
    <property type="entry name" value="TIR"/>
    <property type="match status" value="1"/>
</dbReference>
<comment type="caution">
    <text evidence="2">The sequence shown here is derived from an EMBL/GenBank/DDBJ whole genome shotgun (WGS) entry which is preliminary data.</text>
</comment>
<dbReference type="InterPro" id="IPR035897">
    <property type="entry name" value="Toll_tir_struct_dom_sf"/>
</dbReference>
<dbReference type="RefSeq" id="WP_323258293.1">
    <property type="nucleotide sequence ID" value="NZ_JAYGIM010000007.1"/>
</dbReference>
<dbReference type="Proteomes" id="UP001302222">
    <property type="component" value="Unassembled WGS sequence"/>
</dbReference>
<keyword evidence="3" id="KW-1185">Reference proteome</keyword>
<organism evidence="2 3">
    <name type="scientific">Arcicella lustrica</name>
    <dbReference type="NCBI Taxonomy" id="2984196"/>
    <lineage>
        <taxon>Bacteria</taxon>
        <taxon>Pseudomonadati</taxon>
        <taxon>Bacteroidota</taxon>
        <taxon>Cytophagia</taxon>
        <taxon>Cytophagales</taxon>
        <taxon>Flectobacillaceae</taxon>
        <taxon>Arcicella</taxon>
    </lineage>
</organism>
<evidence type="ECO:0000259" key="1">
    <source>
        <dbReference type="PROSITE" id="PS50104"/>
    </source>
</evidence>
<accession>A0ABU5SHU4</accession>
<evidence type="ECO:0000313" key="2">
    <source>
        <dbReference type="EMBL" id="MEA5426860.1"/>
    </source>
</evidence>
<name>A0ABU5SHU4_9BACT</name>
<protein>
    <submittedName>
        <fullName evidence="2">Toll/interleukin-1 receptor domain-containing protein</fullName>
    </submittedName>
</protein>
<feature type="domain" description="TIR" evidence="1">
    <location>
        <begin position="299"/>
        <end position="435"/>
    </location>
</feature>
<dbReference type="Gene3D" id="3.40.50.10140">
    <property type="entry name" value="Toll/interleukin-1 receptor homology (TIR) domain"/>
    <property type="match status" value="1"/>
</dbReference>
<dbReference type="SUPFAM" id="SSF52200">
    <property type="entry name" value="Toll/Interleukin receptor TIR domain"/>
    <property type="match status" value="1"/>
</dbReference>
<evidence type="ECO:0000313" key="3">
    <source>
        <dbReference type="Proteomes" id="UP001302222"/>
    </source>
</evidence>